<evidence type="ECO:0000313" key="1">
    <source>
        <dbReference type="EMBL" id="CUG89377.1"/>
    </source>
</evidence>
<protein>
    <submittedName>
        <fullName evidence="1">Bodo-specific multi-copy gene family, putative</fullName>
    </submittedName>
</protein>
<evidence type="ECO:0000313" key="2">
    <source>
        <dbReference type="Proteomes" id="UP000051952"/>
    </source>
</evidence>
<organism evidence="1 2">
    <name type="scientific">Bodo saltans</name>
    <name type="common">Flagellated protozoan</name>
    <dbReference type="NCBI Taxonomy" id="75058"/>
    <lineage>
        <taxon>Eukaryota</taxon>
        <taxon>Discoba</taxon>
        <taxon>Euglenozoa</taxon>
        <taxon>Kinetoplastea</taxon>
        <taxon>Metakinetoplastina</taxon>
        <taxon>Eubodonida</taxon>
        <taxon>Bodonidae</taxon>
        <taxon>Bodo</taxon>
    </lineage>
</organism>
<dbReference type="AlphaFoldDB" id="A0A0S4JGR3"/>
<keyword evidence="2" id="KW-1185">Reference proteome</keyword>
<name>A0A0S4JGR3_BODSA</name>
<proteinExistence type="predicted"/>
<gene>
    <name evidence="1" type="ORF">BSAL_20760</name>
</gene>
<sequence>MHDHKSLELLLPRYVKGRAPPEVDAEDYFTLHAPHTIDTIPLQASLSWLSALDSALLPKPGAEVRNIVSCPGGACLLKHFVLMKRLHAMRSGRVIVRRCNFFGHEGPLFPPWLAGISNNQPKNKVLCDLIRTHVTSVTGWPQDPRHYRDDPQAACAMWMSETARHFQISNAPQENMEPLILLLDCEALANCPHTSLVHKSTGDLYSQLEGFCLDVPSPFSIFVDAPINASDPIFLSRANVTHVHLRPQSR</sequence>
<dbReference type="EMBL" id="CYKH01001730">
    <property type="protein sequence ID" value="CUG89377.1"/>
    <property type="molecule type" value="Genomic_DNA"/>
</dbReference>
<accession>A0A0S4JGR3</accession>
<dbReference type="VEuPathDB" id="TriTrypDB:BSAL_20760"/>
<dbReference type="Proteomes" id="UP000051952">
    <property type="component" value="Unassembled WGS sequence"/>
</dbReference>
<reference evidence="2" key="1">
    <citation type="submission" date="2015-09" db="EMBL/GenBank/DDBJ databases">
        <authorList>
            <consortium name="Pathogen Informatics"/>
        </authorList>
    </citation>
    <scope>NUCLEOTIDE SEQUENCE [LARGE SCALE GENOMIC DNA]</scope>
    <source>
        <strain evidence="2">Lake Konstanz</strain>
    </source>
</reference>